<evidence type="ECO:0000313" key="3">
    <source>
        <dbReference type="Proteomes" id="UP000297910"/>
    </source>
</evidence>
<dbReference type="PANTHER" id="PTHR21310:SF56">
    <property type="entry name" value="AMINOGLYCOSIDE PHOSPHOTRANSFERASE DOMAIN-CONTAINING PROTEIN"/>
    <property type="match status" value="1"/>
</dbReference>
<dbReference type="InterPro" id="IPR011009">
    <property type="entry name" value="Kinase-like_dom_sf"/>
</dbReference>
<organism evidence="2 3">
    <name type="scientific">Botrytis paeoniae</name>
    <dbReference type="NCBI Taxonomy" id="278948"/>
    <lineage>
        <taxon>Eukaryota</taxon>
        <taxon>Fungi</taxon>
        <taxon>Dikarya</taxon>
        <taxon>Ascomycota</taxon>
        <taxon>Pezizomycotina</taxon>
        <taxon>Leotiomycetes</taxon>
        <taxon>Helotiales</taxon>
        <taxon>Sclerotiniaceae</taxon>
        <taxon>Botrytis</taxon>
    </lineage>
</organism>
<sequence>MAPDPSSLTSGITFNSVPLRESFCDPYLDALVELYKDDDHSKLDESHANRVENVGTESFDPPDDDFIHEDIVSNNSSINNRLLTESSTYMYEQEPFDAYRCKFNQLCIDIGLGEPSIIERMDGGSYNRVIGLSFRSESGIQRRVLRIPREWDAKWSKQTDIQNQAEITMWLQRFAVLRVPKVLAIDTTAANSLKSPYVLQERIQGIPLDNLTFEIPEQLPMSTRLEVLKTIAEFIIELERTTLDKPGKLVGTHSVPWTSTSIDSFTPRIEFAGFSPNSMESAPSPETQDLPSLLSTMIKAHQTNRTQDDAQWEMLQVVLGEMVARDCFKSSDSINFLWHWDLEPRHIFVGKSESGKWEVSGVIDWDDVKSMPLVLTRAPRSWLWFYEERFEYCNNFTFPWNGDYDAPLDLPLNQDVTIVKEYFDRIMQEADPTYMDDTYGRGFWIRRLARFARDGFYSPWDFRRYEKFIEDWNNYIGDVGSIYGENMYHILLDDVRDNHMQGG</sequence>
<proteinExistence type="predicted"/>
<dbReference type="Proteomes" id="UP000297910">
    <property type="component" value="Unassembled WGS sequence"/>
</dbReference>
<comment type="caution">
    <text evidence="2">The sequence shown here is derived from an EMBL/GenBank/DDBJ whole genome shotgun (WGS) entry which is preliminary data.</text>
</comment>
<dbReference type="SUPFAM" id="SSF56112">
    <property type="entry name" value="Protein kinase-like (PK-like)"/>
    <property type="match status" value="1"/>
</dbReference>
<dbReference type="EMBL" id="PQXI01000051">
    <property type="protein sequence ID" value="TGO26873.1"/>
    <property type="molecule type" value="Genomic_DNA"/>
</dbReference>
<evidence type="ECO:0000259" key="1">
    <source>
        <dbReference type="Pfam" id="PF01636"/>
    </source>
</evidence>
<protein>
    <recommendedName>
        <fullName evidence="1">Aminoglycoside phosphotransferase domain-containing protein</fullName>
    </recommendedName>
</protein>
<dbReference type="AlphaFoldDB" id="A0A4Z1FXJ1"/>
<dbReference type="InterPro" id="IPR051678">
    <property type="entry name" value="AGP_Transferase"/>
</dbReference>
<accession>A0A4Z1FXJ1</accession>
<reference evidence="2 3" key="1">
    <citation type="submission" date="2017-12" db="EMBL/GenBank/DDBJ databases">
        <title>Comparative genomics of Botrytis spp.</title>
        <authorList>
            <person name="Valero-Jimenez C.A."/>
            <person name="Tapia P."/>
            <person name="Veloso J."/>
            <person name="Silva-Moreno E."/>
            <person name="Staats M."/>
            <person name="Valdes J.H."/>
            <person name="Van Kan J.A.L."/>
        </authorList>
    </citation>
    <scope>NUCLEOTIDE SEQUENCE [LARGE SCALE GENOMIC DNA]</scope>
    <source>
        <strain evidence="2 3">Bp0003</strain>
    </source>
</reference>
<feature type="domain" description="Aminoglycoside phosphotransferase" evidence="1">
    <location>
        <begin position="134"/>
        <end position="373"/>
    </location>
</feature>
<dbReference type="PANTHER" id="PTHR21310">
    <property type="entry name" value="AMINOGLYCOSIDE PHOSPHOTRANSFERASE-RELATED-RELATED"/>
    <property type="match status" value="1"/>
</dbReference>
<dbReference type="Pfam" id="PF01636">
    <property type="entry name" value="APH"/>
    <property type="match status" value="1"/>
</dbReference>
<evidence type="ECO:0000313" key="2">
    <source>
        <dbReference type="EMBL" id="TGO26873.1"/>
    </source>
</evidence>
<keyword evidence="3" id="KW-1185">Reference proteome</keyword>
<gene>
    <name evidence="2" type="ORF">BPAE_0051g00080</name>
</gene>
<name>A0A4Z1FXJ1_9HELO</name>
<dbReference type="InterPro" id="IPR002575">
    <property type="entry name" value="Aminoglycoside_PTrfase"/>
</dbReference>